<feature type="transmembrane region" description="Helical" evidence="1">
    <location>
        <begin position="12"/>
        <end position="31"/>
    </location>
</feature>
<proteinExistence type="predicted"/>
<reference evidence="2 3" key="1">
    <citation type="submission" date="2021-05" db="EMBL/GenBank/DDBJ databases">
        <title>Roseococcus sp. XZZS9, whole genome shotgun sequencing project.</title>
        <authorList>
            <person name="Zhao G."/>
            <person name="Shen L."/>
        </authorList>
    </citation>
    <scope>NUCLEOTIDE SEQUENCE [LARGE SCALE GENOMIC DNA]</scope>
    <source>
        <strain evidence="2 3">XZZS9</strain>
    </source>
</reference>
<keyword evidence="1" id="KW-1133">Transmembrane helix</keyword>
<name>A0ABS5QFJ0_9PROT</name>
<comment type="caution">
    <text evidence="2">The sequence shown here is derived from an EMBL/GenBank/DDBJ whole genome shotgun (WGS) entry which is preliminary data.</text>
</comment>
<dbReference type="EMBL" id="JAHCDA010000003">
    <property type="protein sequence ID" value="MBS7812334.1"/>
    <property type="molecule type" value="Genomic_DNA"/>
</dbReference>
<keyword evidence="1" id="KW-0472">Membrane</keyword>
<evidence type="ECO:0000256" key="1">
    <source>
        <dbReference type="SAM" id="Phobius"/>
    </source>
</evidence>
<keyword evidence="3" id="KW-1185">Reference proteome</keyword>
<keyword evidence="1" id="KW-0812">Transmembrane</keyword>
<gene>
    <name evidence="2" type="ORF">KHU32_15395</name>
</gene>
<sequence>MIAIIVAALKSRVTGFMVAVVAVLAVLATVYRSGRKSATQADALEKAESTVRQAGVRSHVDAEVARSDDPLDELRRKWRRPN</sequence>
<dbReference type="Proteomes" id="UP000766336">
    <property type="component" value="Unassembled WGS sequence"/>
</dbReference>
<organism evidence="2 3">
    <name type="scientific">Roseococcus pinisoli</name>
    <dbReference type="NCBI Taxonomy" id="2835040"/>
    <lineage>
        <taxon>Bacteria</taxon>
        <taxon>Pseudomonadati</taxon>
        <taxon>Pseudomonadota</taxon>
        <taxon>Alphaproteobacteria</taxon>
        <taxon>Acetobacterales</taxon>
        <taxon>Roseomonadaceae</taxon>
        <taxon>Roseococcus</taxon>
    </lineage>
</organism>
<evidence type="ECO:0000313" key="3">
    <source>
        <dbReference type="Proteomes" id="UP000766336"/>
    </source>
</evidence>
<accession>A0ABS5QFJ0</accession>
<dbReference type="RefSeq" id="WP_213671042.1">
    <property type="nucleotide sequence ID" value="NZ_JAHCDA010000003.1"/>
</dbReference>
<protein>
    <submittedName>
        <fullName evidence="2">Uncharacterized protein</fullName>
    </submittedName>
</protein>
<evidence type="ECO:0000313" key="2">
    <source>
        <dbReference type="EMBL" id="MBS7812334.1"/>
    </source>
</evidence>